<dbReference type="InterPro" id="IPR041893">
    <property type="entry name" value="ArdA_dom3"/>
</dbReference>
<protein>
    <submittedName>
        <fullName evidence="1">Uncharacterized protein</fullName>
    </submittedName>
</protein>
<reference evidence="1 2" key="1">
    <citation type="submission" date="2018-07" db="EMBL/GenBank/DDBJ databases">
        <title>Genomic Encyclopedia of Type Strains, Phase IV (KMG-IV): sequencing the most valuable type-strain genomes for metagenomic binning, comparative biology and taxonomic classification.</title>
        <authorList>
            <person name="Goeker M."/>
        </authorList>
    </citation>
    <scope>NUCLEOTIDE SEQUENCE [LARGE SCALE GENOMIC DNA]</scope>
    <source>
        <strain evidence="1 2">DSM 25528</strain>
    </source>
</reference>
<organism evidence="1 2">
    <name type="scientific">Ciceribacter lividus</name>
    <dbReference type="NCBI Taxonomy" id="1197950"/>
    <lineage>
        <taxon>Bacteria</taxon>
        <taxon>Pseudomonadati</taxon>
        <taxon>Pseudomonadota</taxon>
        <taxon>Alphaproteobacteria</taxon>
        <taxon>Hyphomicrobiales</taxon>
        <taxon>Rhizobiaceae</taxon>
        <taxon>Ciceribacter</taxon>
    </lineage>
</organism>
<dbReference type="Gene3D" id="1.10.10.1190">
    <property type="entry name" value="Antirestriction protein ArdA, domain 3"/>
    <property type="match status" value="1"/>
</dbReference>
<evidence type="ECO:0000313" key="1">
    <source>
        <dbReference type="EMBL" id="RCW21146.1"/>
    </source>
</evidence>
<keyword evidence="2" id="KW-1185">Reference proteome</keyword>
<proteinExistence type="predicted"/>
<dbReference type="Proteomes" id="UP000252582">
    <property type="component" value="Unassembled WGS sequence"/>
</dbReference>
<evidence type="ECO:0000313" key="2">
    <source>
        <dbReference type="Proteomes" id="UP000252582"/>
    </source>
</evidence>
<comment type="caution">
    <text evidence="1">The sequence shown here is derived from an EMBL/GenBank/DDBJ whole genome shotgun (WGS) entry which is preliminary data.</text>
</comment>
<sequence length="53" mass="6099">MKELTEEFVDEGLFGGIPDHLAHYIDYDAITRDLAMDHTETEIGGERLICWCQ</sequence>
<dbReference type="EMBL" id="QPIX01000011">
    <property type="protein sequence ID" value="RCW21146.1"/>
    <property type="molecule type" value="Genomic_DNA"/>
</dbReference>
<gene>
    <name evidence="1" type="ORF">DFR48_111110</name>
</gene>
<name>A0A6I7HKX4_9HYPH</name>
<dbReference type="AlphaFoldDB" id="A0A6I7HKX4"/>
<accession>A0A6I7HKX4</accession>